<sequence length="87" mass="9690">MATSIIAVTAKRPLVVSRMAALLNMNDGQLQRQGDRLGQACSRHYTVPEWKIPDETSGPILQIPIFFVNISDFSPAPKFQGGRQFFL</sequence>
<name>A0ABM9T689_THIA3</name>
<dbReference type="RefSeq" id="WP_162097917.1">
    <property type="nucleotide sequence ID" value="NZ_LN831666.1"/>
</dbReference>
<organism evidence="1 2">
    <name type="scientific">Thiomonas arsenitoxydans (strain DSM 22701 / CIP 110005 / 3As)</name>
    <dbReference type="NCBI Taxonomy" id="426114"/>
    <lineage>
        <taxon>Bacteria</taxon>
        <taxon>Pseudomonadati</taxon>
        <taxon>Pseudomonadota</taxon>
        <taxon>Betaproteobacteria</taxon>
        <taxon>Burkholderiales</taxon>
        <taxon>Thiomonas</taxon>
    </lineage>
</organism>
<reference evidence="1 2" key="1">
    <citation type="submission" date="2015-03" db="EMBL/GenBank/DDBJ databases">
        <authorList>
            <person name="Regsiter A."/>
            <person name="william w."/>
        </authorList>
    </citation>
    <scope>NUCLEOTIDE SEQUENCE [LARGE SCALE GENOMIC DNA]</scope>
    <source>
        <strain evidence="1 2">CB1</strain>
    </source>
</reference>
<protein>
    <submittedName>
        <fullName evidence="1">Uncharacterized protein</fullName>
    </submittedName>
</protein>
<evidence type="ECO:0000313" key="1">
    <source>
        <dbReference type="EMBL" id="CQR34719.1"/>
    </source>
</evidence>
<dbReference type="Proteomes" id="UP000078599">
    <property type="component" value="Unassembled WGS sequence"/>
</dbReference>
<keyword evidence="2" id="KW-1185">Reference proteome</keyword>
<gene>
    <name evidence="1" type="ORF">THICB1_40028</name>
</gene>
<proteinExistence type="predicted"/>
<accession>A0ABM9T689</accession>
<comment type="caution">
    <text evidence="1">The sequence shown here is derived from an EMBL/GenBank/DDBJ whole genome shotgun (WGS) entry which is preliminary data.</text>
</comment>
<evidence type="ECO:0000313" key="2">
    <source>
        <dbReference type="Proteomes" id="UP000078599"/>
    </source>
</evidence>
<dbReference type="EMBL" id="CTRI01000026">
    <property type="protein sequence ID" value="CQR34719.1"/>
    <property type="molecule type" value="Genomic_DNA"/>
</dbReference>